<evidence type="ECO:0000259" key="2">
    <source>
        <dbReference type="Pfam" id="PF02557"/>
    </source>
</evidence>
<dbReference type="InterPro" id="IPR003709">
    <property type="entry name" value="VanY-like_core_dom"/>
</dbReference>
<dbReference type="SUPFAM" id="SSF55166">
    <property type="entry name" value="Hedgehog/DD-peptidase"/>
    <property type="match status" value="1"/>
</dbReference>
<reference evidence="3 4" key="1">
    <citation type="submission" date="2023-07" db="EMBL/GenBank/DDBJ databases">
        <title>Genomic Encyclopedia of Type Strains, Phase IV (KMG-IV): sequencing the most valuable type-strain genomes for metagenomic binning, comparative biology and taxonomic classification.</title>
        <authorList>
            <person name="Goeker M."/>
        </authorList>
    </citation>
    <scope>NUCLEOTIDE SEQUENCE [LARGE SCALE GENOMIC DNA]</scope>
    <source>
        <strain evidence="3 4">DSM 16460</strain>
    </source>
</reference>
<dbReference type="CDD" id="cd14852">
    <property type="entry name" value="LD-carboxypeptidase"/>
    <property type="match status" value="1"/>
</dbReference>
<dbReference type="EC" id="3.4.16.4" evidence="3"/>
<accession>A0ABT9VG30</accession>
<name>A0ABT9VG30_9BACI</name>
<dbReference type="PANTHER" id="PTHR34385:SF1">
    <property type="entry name" value="PEPTIDOGLYCAN L-ALANYL-D-GLUTAMATE ENDOPEPTIDASE CWLK"/>
    <property type="match status" value="1"/>
</dbReference>
<evidence type="ECO:0000313" key="3">
    <source>
        <dbReference type="EMBL" id="MDQ0159911.1"/>
    </source>
</evidence>
<evidence type="ECO:0000256" key="1">
    <source>
        <dbReference type="SAM" id="MobiDB-lite"/>
    </source>
</evidence>
<keyword evidence="3" id="KW-0121">Carboxypeptidase</keyword>
<evidence type="ECO:0000313" key="4">
    <source>
        <dbReference type="Proteomes" id="UP001224359"/>
    </source>
</evidence>
<gene>
    <name evidence="3" type="ORF">J2S77_001898</name>
</gene>
<dbReference type="Proteomes" id="UP001224359">
    <property type="component" value="Unassembled WGS sequence"/>
</dbReference>
<organism evidence="3 4">
    <name type="scientific">Alkalibacillus salilacus</name>
    <dbReference type="NCBI Taxonomy" id="284582"/>
    <lineage>
        <taxon>Bacteria</taxon>
        <taxon>Bacillati</taxon>
        <taxon>Bacillota</taxon>
        <taxon>Bacilli</taxon>
        <taxon>Bacillales</taxon>
        <taxon>Bacillaceae</taxon>
        <taxon>Alkalibacillus</taxon>
    </lineage>
</organism>
<comment type="caution">
    <text evidence="3">The sequence shown here is derived from an EMBL/GenBank/DDBJ whole genome shotgun (WGS) entry which is preliminary data.</text>
</comment>
<dbReference type="InterPro" id="IPR009045">
    <property type="entry name" value="Zn_M74/Hedgehog-like"/>
</dbReference>
<dbReference type="InterPro" id="IPR052179">
    <property type="entry name" value="DD-CPase-like"/>
</dbReference>
<proteinExistence type="predicted"/>
<feature type="domain" description="D-alanyl-D-alanine carboxypeptidase-like core" evidence="2">
    <location>
        <begin position="113"/>
        <end position="241"/>
    </location>
</feature>
<sequence length="263" mass="29147">MKRIIGIFGMVCIIGAMSACQTESEVKTGQEVSASEEALENKPNIELSGDEETDEANEEQESNETNNGDVTVVDEPTAMDVVVNKQRKLPEGYEPPDLTTPNVEFHVVNNERKYMRAEAAKALEDLFQEAEQQGHQLVGISGYRSQQTQAAVFASNVDRNGREHALQYSAQPGHSEHQTGLTMDISTPQNDYALTESFGNSAAGQWVAENAHEYGFVIRYPEGKSDITGYGYEPWHLRYFGESIATEIHEAGVTVEEYYGLVE</sequence>
<dbReference type="Pfam" id="PF02557">
    <property type="entry name" value="VanY"/>
    <property type="match status" value="1"/>
</dbReference>
<dbReference type="GO" id="GO:0009002">
    <property type="term" value="F:serine-type D-Ala-D-Ala carboxypeptidase activity"/>
    <property type="evidence" value="ECO:0007669"/>
    <property type="project" value="UniProtKB-EC"/>
</dbReference>
<keyword evidence="3" id="KW-0645">Protease</keyword>
<feature type="compositionally biased region" description="Acidic residues" evidence="1">
    <location>
        <begin position="48"/>
        <end position="62"/>
    </location>
</feature>
<dbReference type="Gene3D" id="3.30.1380.10">
    <property type="match status" value="1"/>
</dbReference>
<keyword evidence="3" id="KW-0378">Hydrolase</keyword>
<dbReference type="PROSITE" id="PS51257">
    <property type="entry name" value="PROKAR_LIPOPROTEIN"/>
    <property type="match status" value="1"/>
</dbReference>
<dbReference type="InterPro" id="IPR058193">
    <property type="entry name" value="VanY/YodJ_core_dom"/>
</dbReference>
<protein>
    <submittedName>
        <fullName evidence="3">D-alanyl-D-alanine carboxypeptidase</fullName>
        <ecNumber evidence="3">3.4.16.4</ecNumber>
    </submittedName>
</protein>
<feature type="region of interest" description="Disordered" evidence="1">
    <location>
        <begin position="28"/>
        <end position="76"/>
    </location>
</feature>
<dbReference type="PANTHER" id="PTHR34385">
    <property type="entry name" value="D-ALANYL-D-ALANINE CARBOXYPEPTIDASE"/>
    <property type="match status" value="1"/>
</dbReference>
<dbReference type="EMBL" id="JAUSTQ010000007">
    <property type="protein sequence ID" value="MDQ0159911.1"/>
    <property type="molecule type" value="Genomic_DNA"/>
</dbReference>
<keyword evidence="4" id="KW-1185">Reference proteome</keyword>